<proteinExistence type="inferred from homology"/>
<feature type="region of interest" description="Disordered" evidence="2">
    <location>
        <begin position="220"/>
        <end position="266"/>
    </location>
</feature>
<dbReference type="AlphaFoldDB" id="E2BRB7"/>
<evidence type="ECO:0000313" key="3">
    <source>
        <dbReference type="EMBL" id="EFN81752.1"/>
    </source>
</evidence>
<gene>
    <name evidence="3" type="ORF">EAI_14243</name>
</gene>
<dbReference type="Gene3D" id="2.80.10.50">
    <property type="match status" value="1"/>
</dbReference>
<name>E2BRB7_HARSA</name>
<dbReference type="InterPro" id="IPR002209">
    <property type="entry name" value="Fibroblast_GF_fam"/>
</dbReference>
<keyword evidence="4" id="KW-1185">Reference proteome</keyword>
<comment type="similarity">
    <text evidence="1">Belongs to the heparin-binding growth factors family.</text>
</comment>
<accession>E2BRB7</accession>
<dbReference type="SUPFAM" id="SSF50353">
    <property type="entry name" value="Cytokine"/>
    <property type="match status" value="1"/>
</dbReference>
<evidence type="ECO:0000256" key="1">
    <source>
        <dbReference type="ARBA" id="ARBA00007936"/>
    </source>
</evidence>
<dbReference type="GO" id="GO:0008083">
    <property type="term" value="F:growth factor activity"/>
    <property type="evidence" value="ECO:0007669"/>
    <property type="project" value="InterPro"/>
</dbReference>
<dbReference type="InParanoid" id="E2BRB7"/>
<feature type="compositionally biased region" description="Basic residues" evidence="2">
    <location>
        <begin position="233"/>
        <end position="246"/>
    </location>
</feature>
<sequence>MLMDIHRCISLIQFRPHVQIDPRPFPVVASFPKDLGLRFVVMCGAAPTMVRSVSLHAVCSGRNVTVIGRTVTAEQRNDSNAAYQELSTRSEDFSRQLYIYAEKSQRYICFNKRWKLVGLPKEQKGPMCQFFEVYHDQYLSYRSVVDKTRYIGFNSRGKPIKKPHGRKECFNFMKYNPHVDISHHNSLVNSQMGGMEPREPFVVSRKPSPVTRATKNFLLQADSARDHVQTPPHRQRHLRNRWKQRQNGKNSAPRRRPENCFVEASK</sequence>
<reference evidence="3 4" key="1">
    <citation type="journal article" date="2010" name="Science">
        <title>Genomic comparison of the ants Camponotus floridanus and Harpegnathos saltator.</title>
        <authorList>
            <person name="Bonasio R."/>
            <person name="Zhang G."/>
            <person name="Ye C."/>
            <person name="Mutti N.S."/>
            <person name="Fang X."/>
            <person name="Qin N."/>
            <person name="Donahue G."/>
            <person name="Yang P."/>
            <person name="Li Q."/>
            <person name="Li C."/>
            <person name="Zhang P."/>
            <person name="Huang Z."/>
            <person name="Berger S.L."/>
            <person name="Reinberg D."/>
            <person name="Wang J."/>
            <person name="Liebig J."/>
        </authorList>
    </citation>
    <scope>NUCLEOTIDE SEQUENCE [LARGE SCALE GENOMIC DNA]</scope>
    <source>
        <strain evidence="3 4">R22 G/1</strain>
    </source>
</reference>
<evidence type="ECO:0000313" key="4">
    <source>
        <dbReference type="Proteomes" id="UP000008237"/>
    </source>
</evidence>
<dbReference type="InterPro" id="IPR008996">
    <property type="entry name" value="IL1/FGF"/>
</dbReference>
<organism evidence="4">
    <name type="scientific">Harpegnathos saltator</name>
    <name type="common">Jerdon's jumping ant</name>
    <dbReference type="NCBI Taxonomy" id="610380"/>
    <lineage>
        <taxon>Eukaryota</taxon>
        <taxon>Metazoa</taxon>
        <taxon>Ecdysozoa</taxon>
        <taxon>Arthropoda</taxon>
        <taxon>Hexapoda</taxon>
        <taxon>Insecta</taxon>
        <taxon>Pterygota</taxon>
        <taxon>Neoptera</taxon>
        <taxon>Endopterygota</taxon>
        <taxon>Hymenoptera</taxon>
        <taxon>Apocrita</taxon>
        <taxon>Aculeata</taxon>
        <taxon>Formicoidea</taxon>
        <taxon>Formicidae</taxon>
        <taxon>Ponerinae</taxon>
        <taxon>Ponerini</taxon>
        <taxon>Harpegnathos</taxon>
    </lineage>
</organism>
<protein>
    <submittedName>
        <fullName evidence="3">Fibroblast growth factor 18</fullName>
    </submittedName>
</protein>
<dbReference type="OMA" id="VMRATKN"/>
<evidence type="ECO:0000256" key="2">
    <source>
        <dbReference type="SAM" id="MobiDB-lite"/>
    </source>
</evidence>
<dbReference type="EMBL" id="GL449942">
    <property type="protein sequence ID" value="EFN81752.1"/>
    <property type="molecule type" value="Genomic_DNA"/>
</dbReference>
<dbReference type="CDD" id="cd23307">
    <property type="entry name" value="beta-trefoil_FGF8-like"/>
    <property type="match status" value="1"/>
</dbReference>
<dbReference type="STRING" id="610380.E2BRB7"/>
<dbReference type="OrthoDB" id="5988014at2759"/>
<dbReference type="Pfam" id="PF00167">
    <property type="entry name" value="FGF"/>
    <property type="match status" value="1"/>
</dbReference>
<dbReference type="Proteomes" id="UP000008237">
    <property type="component" value="Unassembled WGS sequence"/>
</dbReference>